<dbReference type="PRINTS" id="PR00010">
    <property type="entry name" value="EGFBLOOD"/>
</dbReference>
<evidence type="ECO:0000256" key="2">
    <source>
        <dbReference type="ARBA" id="ARBA00022737"/>
    </source>
</evidence>
<feature type="domain" description="Laminin G" evidence="8">
    <location>
        <begin position="888"/>
        <end position="1061"/>
    </location>
</feature>
<dbReference type="SUPFAM" id="SSF57196">
    <property type="entry name" value="EGF/Laminin"/>
    <property type="match status" value="12"/>
</dbReference>
<keyword evidence="2" id="KW-0677">Repeat</keyword>
<feature type="disulfide bond" evidence="5">
    <location>
        <begin position="830"/>
        <end position="839"/>
    </location>
</feature>
<feature type="compositionally biased region" description="Polar residues" evidence="6">
    <location>
        <begin position="1271"/>
        <end position="1289"/>
    </location>
</feature>
<feature type="disulfide bond" evidence="5">
    <location>
        <begin position="537"/>
        <end position="546"/>
    </location>
</feature>
<feature type="disulfide bond" evidence="5">
    <location>
        <begin position="792"/>
        <end position="801"/>
    </location>
</feature>
<comment type="caution">
    <text evidence="5">Lacks conserved residue(s) required for the propagation of feature annotation.</text>
</comment>
<feature type="disulfide bond" evidence="5">
    <location>
        <begin position="874"/>
        <end position="883"/>
    </location>
</feature>
<dbReference type="EMBL" id="CAXLJM020000072">
    <property type="protein sequence ID" value="CAL8126420.1"/>
    <property type="molecule type" value="Genomic_DNA"/>
</dbReference>
<organism evidence="10 11">
    <name type="scientific">Orchesella dallaii</name>
    <dbReference type="NCBI Taxonomy" id="48710"/>
    <lineage>
        <taxon>Eukaryota</taxon>
        <taxon>Metazoa</taxon>
        <taxon>Ecdysozoa</taxon>
        <taxon>Arthropoda</taxon>
        <taxon>Hexapoda</taxon>
        <taxon>Collembola</taxon>
        <taxon>Entomobryomorpha</taxon>
        <taxon>Entomobryoidea</taxon>
        <taxon>Orchesellidae</taxon>
        <taxon>Orchesellinae</taxon>
        <taxon>Orchesella</taxon>
    </lineage>
</organism>
<dbReference type="SMART" id="SM00181">
    <property type="entry name" value="EGF"/>
    <property type="match status" value="21"/>
</dbReference>
<dbReference type="PROSITE" id="PS00022">
    <property type="entry name" value="EGF_1"/>
    <property type="match status" value="16"/>
</dbReference>
<comment type="caution">
    <text evidence="10">The sequence shown here is derived from an EMBL/GenBank/DDBJ whole genome shotgun (WGS) entry which is preliminary data.</text>
</comment>
<dbReference type="InterPro" id="IPR018097">
    <property type="entry name" value="EGF_Ca-bd_CS"/>
</dbReference>
<dbReference type="InterPro" id="IPR001791">
    <property type="entry name" value="Laminin_G"/>
</dbReference>
<dbReference type="Proteomes" id="UP001642540">
    <property type="component" value="Unassembled WGS sequence"/>
</dbReference>
<gene>
    <name evidence="10" type="ORF">ODALV1_LOCUS21391</name>
</gene>
<dbReference type="PROSITE" id="PS01186">
    <property type="entry name" value="EGF_2"/>
    <property type="match status" value="13"/>
</dbReference>
<sequence>MGIGLGSKRHFHTYHSTMNLPRNGCYCCNEDCCSSSQTTDRIDYLANSCVQATTVKEQMYVLHPSKRKRLSSFSSLRKTTQRQYLNVVFIFSAIFVSLVSLGNTTEISLSANSFMNGESTPEAPIGTPDFPSIPTAASSSLNNVVVPGPSSSPALQSRNSPSETHSYFINGYANQIQKTNVTDLRALAGDKPFQLQFRTVCPFGNIFNDDIFALRFNSHGYLAYFELPQEVQSAQSRSVVTDGKWHSVTFIGSEVYLDDRSIIESGENNFSINWYNVTDNDTNHKINFFDGFVGCVRLQVPTNDSGNPDAPPTPQSNPNGRLEDPFALFKLFSLKGLAKYQPCDDPDFDLSQTQCFDPSTFVLCSKCQNNAKCVFTDGRNECECPEPEDETVQYEAPFCQKIVSPNIPLSDIHPESRELHSDSGDPYEPIVSSTTGSSHASILAQSSSLMSSTTEHVAASSSVDESRVPPHGGCPCENNGRCIPSPTNPSLTICDCEGTGFRGKLCKNDICDENPGICVNGKCFDIPDTELGFECYCKPGFSGDRCDFNFDECLSNPCENNATCVDDVNTFRCMCQDGYDGTKCENDIDECESNPCRNGGKCNNLIADYNCTCVLGYEGTDCEVNIDECELDPCQNNGVCIDLVNDYACNCDDTGFIGHDCENNVDDCESDPCRNNGTCIDGIKDYNCRCFDGYNGTNCEIDVNECDSTPCLNNGVCHEKSVRDNYVLPSFVHRNLTFDYATAVGYICDCQPGFEGETCQTDIDECAPERNPNACNGHGLCNNLINDYSCSCNKGFEGEFCENDINECEPIPCEHAKECRNLEGDYACECSEGYGGKNCTVPLTACIQNVCFHEGACTPNYDEAKNKHTYVCNCKAGYTGKQCQNLTTMGFNGSSLAEIVKNDDAYTNNKYYLTFHFRTTLPDVVLAVGQGGTYFYLGLSGGKLNLQSSLINNLLGMSSGNKLHDGAWHRVVVSINSTHAILSADIEQVTLPIAEVEDIPQQPTGFNVTFLGVWKSSFGFLNKQDLNPFVGCMRDVQINDDPVLPEEQKADVNFTNIAPLCVRKDQCSPNPCLSNGVCTDLWQKFTCTCPRPHLGDKCQYAYYVATFNHENTTKEGLSSLATIDIPPGRFGGVFDISMFVRTREQKGTIFLLCDKERGLNGTYIEASVTKNGNLVVLAKWTGAGAEAVDENAGKPESYTVDGQISDGNPHLISVQKDKNFVVIKVDDSEHFRKSHSNKVFSPTVMFIGGKPATYSDQESVVSGVIQEGHSGETSTSLPETPIDNNTEGSATEAEGSLEVFVPEPFMFKGTIQDVRINLSAAEPNPSTLGHTSHPRAPNEYIVEFFNLAEPHSKRLSLGRVTIQNLKKGTVSDDHCKDGPCLHGACSTTWNDFKCDCFDGYDGKRCDKRLPCSDVNCPERSACKNIGHTGFECVADASFDGKGTTTPHYILRSNAPADLTFSKLNFTYRSKPRVRNRGVNVLHISNGTAFLRVTLEDEGNESSIAFRFMNNKKIEIKNSTIFDGEWHSVELRFSSPDSSEFTVGLTYDKTEQVENFEYHSNQYLKDLVLSHNLDIVVGSSLSIDDYGEPVLNDPDHSHNQYYRGCLRNIYIGSLRLPFISPSRLEEVNSEVKNKSKIESTAPSAFYINEKFHTADQQLPRLGCILCYAKDCENGGQCFDPTQSYDCACAAGYEGVSCDKDIDECVDNMCSNGSTCKDGVNNYTCTCATGFEGWLCEVDIDECEGDGAEKCSNHGWCHNGIGEFTCKCDEDYTGIHCDKRKKSTCNDGPCERGATCTDVGLQPNGISFKCNCAPGYEGAFCSERIDYCKSVECENGGSCNNTLYGFQCYCLDGFDGLKCDVNINECSSNPCKNGGSCIDGINAYTCDCDGTGFEGLNCELDVNECDEIPARCASHLICENFKGSYTCSCPDKTMCGSDCDIPNPCYGAENRTCDNGGTCEAQCMDPENPVAACICLPEYTGENCETFSGLKAPADESSVDILLIIIPVLAAILIAATVGIIILVRMARRKRATRGVYSPSQQEYCNPRVELDNVMKPPPEERLI</sequence>
<feature type="region of interest" description="Disordered" evidence="6">
    <location>
        <begin position="1267"/>
        <end position="1290"/>
    </location>
</feature>
<feature type="domain" description="EGF-like" evidence="9">
    <location>
        <begin position="702"/>
        <end position="760"/>
    </location>
</feature>
<feature type="disulfide bond" evidence="5">
    <location>
        <begin position="518"/>
        <end position="535"/>
    </location>
</feature>
<keyword evidence="3 5" id="KW-1015">Disulfide bond</keyword>
<dbReference type="Pfam" id="PF02210">
    <property type="entry name" value="Laminin_G_2"/>
    <property type="match status" value="3"/>
</dbReference>
<feature type="disulfide bond" evidence="5">
    <location>
        <begin position="1396"/>
        <end position="1405"/>
    </location>
</feature>
<feature type="disulfide bond" evidence="5">
    <location>
        <begin position="1951"/>
        <end position="1961"/>
    </location>
</feature>
<feature type="domain" description="Laminin G" evidence="8">
    <location>
        <begin position="1104"/>
        <end position="1375"/>
    </location>
</feature>
<feature type="domain" description="EGF-like" evidence="9">
    <location>
        <begin position="1699"/>
        <end position="1735"/>
    </location>
</feature>
<dbReference type="CDD" id="cd00054">
    <property type="entry name" value="EGF_CA"/>
    <property type="match status" value="12"/>
</dbReference>
<feature type="disulfide bond" evidence="5">
    <location>
        <begin position="1687"/>
        <end position="1696"/>
    </location>
</feature>
<evidence type="ECO:0000256" key="4">
    <source>
        <dbReference type="ARBA" id="ARBA00023180"/>
    </source>
</evidence>
<evidence type="ECO:0000259" key="8">
    <source>
        <dbReference type="PROSITE" id="PS50025"/>
    </source>
</evidence>
<dbReference type="SUPFAM" id="SSF49899">
    <property type="entry name" value="Concanavalin A-like lectins/glucanases"/>
    <property type="match status" value="3"/>
</dbReference>
<feature type="domain" description="EGF-like" evidence="9">
    <location>
        <begin position="507"/>
        <end position="547"/>
    </location>
</feature>
<feature type="disulfide bond" evidence="5">
    <location>
        <begin position="1810"/>
        <end position="1819"/>
    </location>
</feature>
<dbReference type="Gene3D" id="2.60.120.200">
    <property type="match status" value="3"/>
</dbReference>
<feature type="domain" description="EGF-like" evidence="9">
    <location>
        <begin position="1779"/>
        <end position="1820"/>
    </location>
</feature>
<feature type="domain" description="EGF-like" evidence="9">
    <location>
        <begin position="762"/>
        <end position="802"/>
    </location>
</feature>
<keyword evidence="7" id="KW-0472">Membrane</keyword>
<keyword evidence="4" id="KW-0325">Glycoprotein</keyword>
<proteinExistence type="predicted"/>
<evidence type="ECO:0000256" key="1">
    <source>
        <dbReference type="ARBA" id="ARBA00022536"/>
    </source>
</evidence>
<feature type="domain" description="EGF-like" evidence="9">
    <location>
        <begin position="804"/>
        <end position="840"/>
    </location>
</feature>
<keyword evidence="11" id="KW-1185">Reference proteome</keyword>
<dbReference type="InterPro" id="IPR049883">
    <property type="entry name" value="NOTCH1_EGF-like"/>
</dbReference>
<dbReference type="CDD" id="cd00110">
    <property type="entry name" value="LamG"/>
    <property type="match status" value="2"/>
</dbReference>
<accession>A0ABP1RCR7</accession>
<dbReference type="InterPro" id="IPR009030">
    <property type="entry name" value="Growth_fac_rcpt_cys_sf"/>
</dbReference>
<keyword evidence="1 5" id="KW-0245">EGF-like domain</keyword>
<feature type="region of interest" description="Disordered" evidence="6">
    <location>
        <begin position="413"/>
        <end position="435"/>
    </location>
</feature>
<dbReference type="InterPro" id="IPR001881">
    <property type="entry name" value="EGF-like_Ca-bd_dom"/>
</dbReference>
<feature type="domain" description="EGF-like" evidence="9">
    <location>
        <begin position="587"/>
        <end position="623"/>
    </location>
</feature>
<feature type="domain" description="EGF-like" evidence="9">
    <location>
        <begin position="1371"/>
        <end position="1406"/>
    </location>
</feature>
<evidence type="ECO:0000313" key="10">
    <source>
        <dbReference type="EMBL" id="CAL8126420.1"/>
    </source>
</evidence>
<feature type="domain" description="EGF-like" evidence="9">
    <location>
        <begin position="625"/>
        <end position="662"/>
    </location>
</feature>
<feature type="transmembrane region" description="Helical" evidence="7">
    <location>
        <begin position="1999"/>
        <end position="2022"/>
    </location>
</feature>
<dbReference type="PANTHER" id="PTHR12916">
    <property type="entry name" value="CYTOCHROME C OXIDASE POLYPEPTIDE VIC-2"/>
    <property type="match status" value="1"/>
</dbReference>
<evidence type="ECO:0000313" key="11">
    <source>
        <dbReference type="Proteomes" id="UP001642540"/>
    </source>
</evidence>
<evidence type="ECO:0000256" key="6">
    <source>
        <dbReference type="SAM" id="MobiDB-lite"/>
    </source>
</evidence>
<dbReference type="SUPFAM" id="SSF57184">
    <property type="entry name" value="Growth factor receptor domain"/>
    <property type="match status" value="2"/>
</dbReference>
<dbReference type="InterPro" id="IPR000152">
    <property type="entry name" value="EGF-type_Asp/Asn_hydroxyl_site"/>
</dbReference>
<feature type="disulfide bond" evidence="5">
    <location>
        <begin position="1725"/>
        <end position="1734"/>
    </location>
</feature>
<feature type="domain" description="EGF-like" evidence="9">
    <location>
        <begin position="1822"/>
        <end position="1858"/>
    </location>
</feature>
<evidence type="ECO:0000256" key="5">
    <source>
        <dbReference type="PROSITE-ProRule" id="PRU00076"/>
    </source>
</evidence>
<feature type="disulfide bond" evidence="5">
    <location>
        <begin position="1375"/>
        <end position="1385"/>
    </location>
</feature>
<feature type="domain" description="EGF-like" evidence="9">
    <location>
        <begin position="664"/>
        <end position="700"/>
    </location>
</feature>
<dbReference type="SMART" id="SM00179">
    <property type="entry name" value="EGF_CA"/>
    <property type="match status" value="17"/>
</dbReference>
<feature type="transmembrane region" description="Helical" evidence="7">
    <location>
        <begin position="84"/>
        <end position="102"/>
    </location>
</feature>
<dbReference type="SMART" id="SM00282">
    <property type="entry name" value="LamG"/>
    <property type="match status" value="3"/>
</dbReference>
<evidence type="ECO:0000256" key="3">
    <source>
        <dbReference type="ARBA" id="ARBA00023157"/>
    </source>
</evidence>
<reference evidence="10 11" key="1">
    <citation type="submission" date="2024-08" db="EMBL/GenBank/DDBJ databases">
        <authorList>
            <person name="Cucini C."/>
            <person name="Frati F."/>
        </authorList>
    </citation>
    <scope>NUCLEOTIDE SEQUENCE [LARGE SCALE GENOMIC DNA]</scope>
</reference>
<dbReference type="PROSITE" id="PS01187">
    <property type="entry name" value="EGF_CA"/>
    <property type="match status" value="5"/>
</dbReference>
<feature type="domain" description="EGF-like" evidence="9">
    <location>
        <begin position="842"/>
        <end position="884"/>
    </location>
</feature>
<feature type="disulfide bond" evidence="5">
    <location>
        <begin position="1848"/>
        <end position="1857"/>
    </location>
</feature>
<evidence type="ECO:0008006" key="12">
    <source>
        <dbReference type="Google" id="ProtNLM"/>
    </source>
</evidence>
<dbReference type="PROSITE" id="PS50025">
    <property type="entry name" value="LAM_G_DOMAIN"/>
    <property type="match status" value="3"/>
</dbReference>
<protein>
    <recommendedName>
        <fullName evidence="12">Protein crumbs</fullName>
    </recommendedName>
</protein>
<evidence type="ECO:0000256" key="7">
    <source>
        <dbReference type="SAM" id="Phobius"/>
    </source>
</evidence>
<feature type="disulfide bond" evidence="5">
    <location>
        <begin position="750"/>
        <end position="759"/>
    </location>
</feature>
<dbReference type="Gene3D" id="2.10.25.10">
    <property type="entry name" value="Laminin"/>
    <property type="match status" value="20"/>
</dbReference>
<feature type="domain" description="EGF-like" evidence="9">
    <location>
        <begin position="1737"/>
        <end position="1776"/>
    </location>
</feature>
<dbReference type="PROSITE" id="PS50026">
    <property type="entry name" value="EGF_3"/>
    <property type="match status" value="18"/>
</dbReference>
<dbReference type="Pfam" id="PF12661">
    <property type="entry name" value="hEGF"/>
    <property type="match status" value="2"/>
</dbReference>
<dbReference type="InterPro" id="IPR013320">
    <property type="entry name" value="ConA-like_dom_sf"/>
</dbReference>
<dbReference type="Pfam" id="PF00008">
    <property type="entry name" value="EGF"/>
    <property type="match status" value="8"/>
</dbReference>
<dbReference type="PANTHER" id="PTHR12916:SF9">
    <property type="entry name" value="NEUROGENIC LOCUS NOTCH HOMOLOG PROTEIN 1-RELATED"/>
    <property type="match status" value="1"/>
</dbReference>
<feature type="disulfide bond" evidence="5">
    <location>
        <begin position="1766"/>
        <end position="1775"/>
    </location>
</feature>
<feature type="compositionally biased region" description="Basic and acidic residues" evidence="6">
    <location>
        <begin position="413"/>
        <end position="423"/>
    </location>
</feature>
<feature type="disulfide bond" evidence="5">
    <location>
        <begin position="690"/>
        <end position="699"/>
    </location>
</feature>
<dbReference type="Pfam" id="PF07645">
    <property type="entry name" value="EGF_CA"/>
    <property type="match status" value="3"/>
</dbReference>
<dbReference type="InterPro" id="IPR000742">
    <property type="entry name" value="EGF"/>
</dbReference>
<keyword evidence="7" id="KW-0812">Transmembrane</keyword>
<feature type="domain" description="EGF-like" evidence="9">
    <location>
        <begin position="1663"/>
        <end position="1697"/>
    </location>
</feature>
<keyword evidence="7" id="KW-1133">Transmembrane helix</keyword>
<feature type="domain" description="EGF-like" evidence="9">
    <location>
        <begin position="549"/>
        <end position="585"/>
    </location>
</feature>
<feature type="disulfide bond" evidence="5">
    <location>
        <begin position="1973"/>
        <end position="1982"/>
    </location>
</feature>
<feature type="domain" description="EGF-like" evidence="9">
    <location>
        <begin position="1860"/>
        <end position="1897"/>
    </location>
</feature>
<feature type="disulfide bond" evidence="5">
    <location>
        <begin position="1089"/>
        <end position="1098"/>
    </location>
</feature>
<feature type="disulfide bond" evidence="5">
    <location>
        <begin position="575"/>
        <end position="584"/>
    </location>
</feature>
<dbReference type="InterPro" id="IPR013032">
    <property type="entry name" value="EGF-like_CS"/>
</dbReference>
<feature type="disulfide bond" evidence="5">
    <location>
        <begin position="613"/>
        <end position="622"/>
    </location>
</feature>
<name>A0ABP1RCR7_9HEXA</name>
<evidence type="ECO:0000259" key="9">
    <source>
        <dbReference type="PROSITE" id="PS50026"/>
    </source>
</evidence>
<feature type="domain" description="EGF-like" evidence="9">
    <location>
        <begin position="1947"/>
        <end position="1983"/>
    </location>
</feature>
<feature type="domain" description="Laminin G" evidence="8">
    <location>
        <begin position="1437"/>
        <end position="1662"/>
    </location>
</feature>
<feature type="domain" description="EGF-like" evidence="9">
    <location>
        <begin position="1063"/>
        <end position="1099"/>
    </location>
</feature>
<dbReference type="PROSITE" id="PS00010">
    <property type="entry name" value="ASX_HYDROXYL"/>
    <property type="match status" value="13"/>
</dbReference>